<proteinExistence type="predicted"/>
<dbReference type="InterPro" id="IPR036388">
    <property type="entry name" value="WH-like_DNA-bd_sf"/>
</dbReference>
<evidence type="ECO:0000256" key="1">
    <source>
        <dbReference type="SAM" id="Coils"/>
    </source>
</evidence>
<feature type="chain" id="PRO_5037828530" evidence="2">
    <location>
        <begin position="20"/>
        <end position="670"/>
    </location>
</feature>
<comment type="caution">
    <text evidence="4">The sequence shown here is derived from an EMBL/GenBank/DDBJ whole genome shotgun (WGS) entry which is preliminary data.</text>
</comment>
<keyword evidence="5" id="KW-1185">Reference proteome</keyword>
<dbReference type="PROSITE" id="PS51688">
    <property type="entry name" value="ICA"/>
    <property type="match status" value="1"/>
</dbReference>
<name>A0A934VBJ2_9BACT</name>
<reference evidence="4" key="1">
    <citation type="submission" date="2021-01" db="EMBL/GenBank/DDBJ databases">
        <title>Modified the classification status of verrucomicrobia.</title>
        <authorList>
            <person name="Feng X."/>
        </authorList>
    </citation>
    <scope>NUCLEOTIDE SEQUENCE</scope>
    <source>
        <strain evidence="4">JCM 18052</strain>
    </source>
</reference>
<dbReference type="RefSeq" id="WP_200352273.1">
    <property type="nucleotide sequence ID" value="NZ_BAABHZ010000001.1"/>
</dbReference>
<gene>
    <name evidence="4" type="ORF">JIN84_17035</name>
</gene>
<feature type="coiled-coil region" evidence="1">
    <location>
        <begin position="628"/>
        <end position="666"/>
    </location>
</feature>
<keyword evidence="2" id="KW-0732">Signal</keyword>
<evidence type="ECO:0000313" key="5">
    <source>
        <dbReference type="Proteomes" id="UP000600139"/>
    </source>
</evidence>
<dbReference type="InterPro" id="IPR030392">
    <property type="entry name" value="S74_ICA"/>
</dbReference>
<evidence type="ECO:0000256" key="2">
    <source>
        <dbReference type="SAM" id="SignalP"/>
    </source>
</evidence>
<accession>A0A934VBJ2</accession>
<feature type="domain" description="Peptidase S74" evidence="3">
    <location>
        <begin position="550"/>
        <end position="643"/>
    </location>
</feature>
<feature type="signal peptide" evidence="2">
    <location>
        <begin position="1"/>
        <end position="19"/>
    </location>
</feature>
<dbReference type="Pfam" id="PF13884">
    <property type="entry name" value="Peptidase_S74"/>
    <property type="match status" value="1"/>
</dbReference>
<organism evidence="4 5">
    <name type="scientific">Luteolibacter yonseiensis</name>
    <dbReference type="NCBI Taxonomy" id="1144680"/>
    <lineage>
        <taxon>Bacteria</taxon>
        <taxon>Pseudomonadati</taxon>
        <taxon>Verrucomicrobiota</taxon>
        <taxon>Verrucomicrobiia</taxon>
        <taxon>Verrucomicrobiales</taxon>
        <taxon>Verrucomicrobiaceae</taxon>
        <taxon>Luteolibacter</taxon>
    </lineage>
</organism>
<dbReference type="Proteomes" id="UP000600139">
    <property type="component" value="Unassembled WGS sequence"/>
</dbReference>
<keyword evidence="1" id="KW-0175">Coiled coil</keyword>
<sequence length="670" mass="69848">MKAKLTSLFLLLAAPLLHAQATPSLMSYQGRVTDVSGVLIGNTAPVNRAVTFKLYSTSSGGTPLYAETQSVTISGGEFSVLIGNGTGISTLPGPSSPAATPYKTLSDILNSTSYTSLYLGVTVDDGTAAADLEISPRQQLVSGAFSLRSKVAETVAGSAITTAMVGDQQVTTNKIAAGAVDSSRITDLSIDSADIKNNTITATKLDTTTIGNWTPTGTNVYRNNNVGIGEANPGFPLTFSSVIGDKISLFGNSGAHYGFGIQGSLLQIHTSASGADVAFGYGTSAAMTETMRVKGNGNVGIGTSTPGERLTVVGTASADRIVSNGMVRARGGSYGANGINSGFSFDGNGDADGGMFSGADGTLQFYTNGAEKVRVDPGGNVGIQTTSPGAMLSVGGTTGGSAASTLLNVYGGSLGAAQNSEIKLASFGCNTSNSSSLTISGFRRVANGSWENSAFIMGMNVDASVRAGGWTCFTNNGLGVYTTDTSQGTLSVAGSLTSIGSRNNSIGYAQMYYSADRGGIAFNVYNTSQNGTTTWRGFSFDGDSNLDYFSDRTLKKDIIDAEPMLDRLMQVPFRRFHWKDNTAPDQKHEFGVIAQEVEPLFPDIVGKGGDGMLTVGYGTFATIACKAVQELKVEKDDELSDVRQQLDEKDRKISDLEERLAALEKLIREK</sequence>
<protein>
    <submittedName>
        <fullName evidence="4">Tail fiber domain-containing protein</fullName>
    </submittedName>
</protein>
<dbReference type="EMBL" id="JAENIK010000012">
    <property type="protein sequence ID" value="MBK1817328.1"/>
    <property type="molecule type" value="Genomic_DNA"/>
</dbReference>
<dbReference type="AlphaFoldDB" id="A0A934VBJ2"/>
<evidence type="ECO:0000313" key="4">
    <source>
        <dbReference type="EMBL" id="MBK1817328.1"/>
    </source>
</evidence>
<evidence type="ECO:0000259" key="3">
    <source>
        <dbReference type="PROSITE" id="PS51688"/>
    </source>
</evidence>
<dbReference type="Gene3D" id="1.10.10.10">
    <property type="entry name" value="Winged helix-like DNA-binding domain superfamily/Winged helix DNA-binding domain"/>
    <property type="match status" value="1"/>
</dbReference>